<dbReference type="EMBL" id="KE343510">
    <property type="protein sequence ID" value="EXB31655.1"/>
    <property type="molecule type" value="Genomic_DNA"/>
</dbReference>
<protein>
    <submittedName>
        <fullName evidence="1">Uncharacterized protein</fullName>
    </submittedName>
</protein>
<reference evidence="2" key="1">
    <citation type="submission" date="2013-01" db="EMBL/GenBank/DDBJ databases">
        <title>Draft Genome Sequence of a Mulberry Tree, Morus notabilis C.K. Schneid.</title>
        <authorList>
            <person name="He N."/>
            <person name="Zhao S."/>
        </authorList>
    </citation>
    <scope>NUCLEOTIDE SEQUENCE</scope>
</reference>
<evidence type="ECO:0000313" key="2">
    <source>
        <dbReference type="Proteomes" id="UP000030645"/>
    </source>
</evidence>
<gene>
    <name evidence="1" type="ORF">L484_001259</name>
</gene>
<proteinExistence type="predicted"/>
<dbReference type="AlphaFoldDB" id="W9R0G0"/>
<organism evidence="1 2">
    <name type="scientific">Morus notabilis</name>
    <dbReference type="NCBI Taxonomy" id="981085"/>
    <lineage>
        <taxon>Eukaryota</taxon>
        <taxon>Viridiplantae</taxon>
        <taxon>Streptophyta</taxon>
        <taxon>Embryophyta</taxon>
        <taxon>Tracheophyta</taxon>
        <taxon>Spermatophyta</taxon>
        <taxon>Magnoliopsida</taxon>
        <taxon>eudicotyledons</taxon>
        <taxon>Gunneridae</taxon>
        <taxon>Pentapetalae</taxon>
        <taxon>rosids</taxon>
        <taxon>fabids</taxon>
        <taxon>Rosales</taxon>
        <taxon>Moraceae</taxon>
        <taxon>Moreae</taxon>
        <taxon>Morus</taxon>
    </lineage>
</organism>
<accession>W9R0G0</accession>
<dbReference type="Proteomes" id="UP000030645">
    <property type="component" value="Unassembled WGS sequence"/>
</dbReference>
<sequence length="75" mass="8503">MATSPIFDPQPTITDFLSFSYWLVFADSALHQSFCATFVTKDLKAILEEHGAVYSCQINDQYGKWSIQDCRGLHP</sequence>
<evidence type="ECO:0000313" key="1">
    <source>
        <dbReference type="EMBL" id="EXB31655.1"/>
    </source>
</evidence>
<name>W9R0G0_9ROSA</name>
<keyword evidence="2" id="KW-1185">Reference proteome</keyword>